<dbReference type="Proteomes" id="UP000233556">
    <property type="component" value="Unassembled WGS sequence"/>
</dbReference>
<dbReference type="EMBL" id="KZ509802">
    <property type="protein sequence ID" value="PKU33709.1"/>
    <property type="molecule type" value="Genomic_DNA"/>
</dbReference>
<feature type="region of interest" description="Disordered" evidence="1">
    <location>
        <begin position="1"/>
        <end position="38"/>
    </location>
</feature>
<organism evidence="2 3">
    <name type="scientific">Limosa lapponica baueri</name>
    <dbReference type="NCBI Taxonomy" id="1758121"/>
    <lineage>
        <taxon>Eukaryota</taxon>
        <taxon>Metazoa</taxon>
        <taxon>Chordata</taxon>
        <taxon>Craniata</taxon>
        <taxon>Vertebrata</taxon>
        <taxon>Euteleostomi</taxon>
        <taxon>Archelosauria</taxon>
        <taxon>Archosauria</taxon>
        <taxon>Dinosauria</taxon>
        <taxon>Saurischia</taxon>
        <taxon>Theropoda</taxon>
        <taxon>Coelurosauria</taxon>
        <taxon>Aves</taxon>
        <taxon>Neognathae</taxon>
        <taxon>Neoaves</taxon>
        <taxon>Charadriiformes</taxon>
        <taxon>Scolopacidae</taxon>
        <taxon>Limosa</taxon>
    </lineage>
</organism>
<reference evidence="3" key="2">
    <citation type="submission" date="2017-12" db="EMBL/GenBank/DDBJ databases">
        <title>Genome sequence of the Bar-tailed Godwit (Limosa lapponica baueri).</title>
        <authorList>
            <person name="Lima N.C.B."/>
            <person name="Parody-Merino A.M."/>
            <person name="Battley P.F."/>
            <person name="Fidler A.E."/>
            <person name="Prosdocimi F."/>
        </authorList>
    </citation>
    <scope>NUCLEOTIDE SEQUENCE [LARGE SCALE GENOMIC DNA]</scope>
</reference>
<evidence type="ECO:0000313" key="3">
    <source>
        <dbReference type="Proteomes" id="UP000233556"/>
    </source>
</evidence>
<sequence length="123" mass="13236">MLQLDLRARERAETQKEGKSRAGCKESDGTAKMTGKENDLGSSTLAVCKQVFTGANKIECQNEGQVANGNTKTMSKVEEKSREFQALELGDPDSLGSRLLKELACEIIDLVCCPSHLSLSAAS</sequence>
<name>A0A2I0TIT3_LIMLA</name>
<reference evidence="3" key="1">
    <citation type="submission" date="2017-11" db="EMBL/GenBank/DDBJ databases">
        <authorList>
            <person name="Lima N.C."/>
            <person name="Parody-Merino A.M."/>
            <person name="Battley P.F."/>
            <person name="Fidler A.E."/>
            <person name="Prosdocimi F."/>
        </authorList>
    </citation>
    <scope>NUCLEOTIDE SEQUENCE [LARGE SCALE GENOMIC DNA]</scope>
</reference>
<keyword evidence="3" id="KW-1185">Reference proteome</keyword>
<gene>
    <name evidence="2" type="ORF">llap_15987</name>
</gene>
<proteinExistence type="predicted"/>
<dbReference type="AlphaFoldDB" id="A0A2I0TIT3"/>
<evidence type="ECO:0000313" key="2">
    <source>
        <dbReference type="EMBL" id="PKU33709.1"/>
    </source>
</evidence>
<protein>
    <submittedName>
        <fullName evidence="2">Uncharacterized protein</fullName>
    </submittedName>
</protein>
<evidence type="ECO:0000256" key="1">
    <source>
        <dbReference type="SAM" id="MobiDB-lite"/>
    </source>
</evidence>
<accession>A0A2I0TIT3</accession>